<dbReference type="GO" id="GO:0032936">
    <property type="term" value="C:SREBP-SCAP complex"/>
    <property type="evidence" value="ECO:0007669"/>
    <property type="project" value="TreeGrafter"/>
</dbReference>
<protein>
    <recommendedName>
        <fullName evidence="7">SCAP beta-propeller domain-containing protein</fullName>
    </recommendedName>
</protein>
<evidence type="ECO:0000313" key="8">
    <source>
        <dbReference type="Ensembl" id="ENSSPUP00000025028.1"/>
    </source>
</evidence>
<name>A0A8D0HUG9_SPHPU</name>
<organism evidence="8 9">
    <name type="scientific">Sphenodon punctatus</name>
    <name type="common">Tuatara</name>
    <name type="synonym">Hatteria punctata</name>
    <dbReference type="NCBI Taxonomy" id="8508"/>
    <lineage>
        <taxon>Eukaryota</taxon>
        <taxon>Metazoa</taxon>
        <taxon>Chordata</taxon>
        <taxon>Craniata</taxon>
        <taxon>Vertebrata</taxon>
        <taxon>Euteleostomi</taxon>
        <taxon>Lepidosauria</taxon>
        <taxon>Sphenodontia</taxon>
        <taxon>Sphenodontidae</taxon>
        <taxon>Sphenodon</taxon>
    </lineage>
</organism>
<dbReference type="GO" id="GO:0005789">
    <property type="term" value="C:endoplasmic reticulum membrane"/>
    <property type="evidence" value="ECO:0007669"/>
    <property type="project" value="UniProtKB-SubCell"/>
</dbReference>
<comment type="subcellular location">
    <subcellularLocation>
        <location evidence="1">Endoplasmic reticulum membrane</location>
        <topology evidence="1">Multi-pass membrane protein</topology>
    </subcellularLocation>
</comment>
<dbReference type="PANTHER" id="PTHR46378:SF1">
    <property type="entry name" value="STEROL REGULATORY ELEMENT-BINDING PROTEIN CLEAVAGE-ACTIVATING PROTEIN"/>
    <property type="match status" value="1"/>
</dbReference>
<keyword evidence="3" id="KW-0256">Endoplasmic reticulum</keyword>
<dbReference type="InterPro" id="IPR036322">
    <property type="entry name" value="WD40_repeat_dom_sf"/>
</dbReference>
<dbReference type="InterPro" id="IPR030225">
    <property type="entry name" value="SCAP"/>
</dbReference>
<keyword evidence="5" id="KW-0472">Membrane</keyword>
<dbReference type="GO" id="GO:0000139">
    <property type="term" value="C:Golgi membrane"/>
    <property type="evidence" value="ECO:0007669"/>
    <property type="project" value="InterPro"/>
</dbReference>
<proteinExistence type="predicted"/>
<keyword evidence="6" id="KW-0325">Glycoprotein</keyword>
<keyword evidence="9" id="KW-1185">Reference proteome</keyword>
<dbReference type="GO" id="GO:0045540">
    <property type="term" value="P:regulation of cholesterol biosynthetic process"/>
    <property type="evidence" value="ECO:0007669"/>
    <property type="project" value="TreeGrafter"/>
</dbReference>
<evidence type="ECO:0000313" key="9">
    <source>
        <dbReference type="Proteomes" id="UP000694392"/>
    </source>
</evidence>
<feature type="domain" description="SCAP beta-propeller" evidence="7">
    <location>
        <begin position="12"/>
        <end position="110"/>
    </location>
</feature>
<dbReference type="InterPro" id="IPR057042">
    <property type="entry name" value="Beta-prop_SCAP"/>
</dbReference>
<evidence type="ECO:0000256" key="2">
    <source>
        <dbReference type="ARBA" id="ARBA00022692"/>
    </source>
</evidence>
<accession>A0A8D0HUG9</accession>
<sequence>RRSLGEEPFVGLEKSSPVPTWSGNFESSVWSLELQGNLIVAGRSNGKLEVWDAIEGTLRCSNEEGQSGITALVFLNDRIVAARLNGSLDFFSLETHASFNHLQFRGTPSK</sequence>
<keyword evidence="4" id="KW-1133">Transmembrane helix</keyword>
<evidence type="ECO:0000256" key="6">
    <source>
        <dbReference type="ARBA" id="ARBA00023180"/>
    </source>
</evidence>
<evidence type="ECO:0000256" key="4">
    <source>
        <dbReference type="ARBA" id="ARBA00022989"/>
    </source>
</evidence>
<evidence type="ECO:0000256" key="3">
    <source>
        <dbReference type="ARBA" id="ARBA00022824"/>
    </source>
</evidence>
<dbReference type="Proteomes" id="UP000694392">
    <property type="component" value="Unplaced"/>
</dbReference>
<dbReference type="AlphaFoldDB" id="A0A8D0HUG9"/>
<dbReference type="InterPro" id="IPR015943">
    <property type="entry name" value="WD40/YVTN_repeat-like_dom_sf"/>
</dbReference>
<reference evidence="8" key="1">
    <citation type="submission" date="2025-08" db="UniProtKB">
        <authorList>
            <consortium name="Ensembl"/>
        </authorList>
    </citation>
    <scope>IDENTIFICATION</scope>
</reference>
<dbReference type="GO" id="GO:0032933">
    <property type="term" value="P:SREBP signaling pathway"/>
    <property type="evidence" value="ECO:0007669"/>
    <property type="project" value="InterPro"/>
</dbReference>
<keyword evidence="2" id="KW-0812">Transmembrane</keyword>
<evidence type="ECO:0000256" key="5">
    <source>
        <dbReference type="ARBA" id="ARBA00023136"/>
    </source>
</evidence>
<dbReference type="Ensembl" id="ENSSPUT00000026713.1">
    <property type="protein sequence ID" value="ENSSPUP00000025028.1"/>
    <property type="gene ID" value="ENSSPUG00000019179.1"/>
</dbReference>
<reference evidence="8" key="2">
    <citation type="submission" date="2025-09" db="UniProtKB">
        <authorList>
            <consortium name="Ensembl"/>
        </authorList>
    </citation>
    <scope>IDENTIFICATION</scope>
</reference>
<dbReference type="Gene3D" id="2.130.10.10">
    <property type="entry name" value="YVTN repeat-like/Quinoprotein amine dehydrogenase"/>
    <property type="match status" value="1"/>
</dbReference>
<dbReference type="PANTHER" id="PTHR46378">
    <property type="entry name" value="STEROL REGULATORY ELEMENT-BINDING PROTEIN CLEAVAGE-ACTIVATING PROTEIN"/>
    <property type="match status" value="1"/>
</dbReference>
<dbReference type="Pfam" id="PF24017">
    <property type="entry name" value="Beta-prop_SCAP"/>
    <property type="match status" value="1"/>
</dbReference>
<dbReference type="GO" id="GO:0032934">
    <property type="term" value="F:sterol binding"/>
    <property type="evidence" value="ECO:0007669"/>
    <property type="project" value="InterPro"/>
</dbReference>
<evidence type="ECO:0000259" key="7">
    <source>
        <dbReference type="Pfam" id="PF24017"/>
    </source>
</evidence>
<dbReference type="SUPFAM" id="SSF50978">
    <property type="entry name" value="WD40 repeat-like"/>
    <property type="match status" value="1"/>
</dbReference>
<evidence type="ECO:0000256" key="1">
    <source>
        <dbReference type="ARBA" id="ARBA00004477"/>
    </source>
</evidence>